<keyword evidence="1" id="KW-0472">Membrane</keyword>
<dbReference type="AlphaFoldDB" id="A0A928Z2N3"/>
<dbReference type="PANTHER" id="PTHR36049:SF3">
    <property type="match status" value="1"/>
</dbReference>
<evidence type="ECO:0000256" key="1">
    <source>
        <dbReference type="SAM" id="Phobius"/>
    </source>
</evidence>
<keyword evidence="1" id="KW-1133">Transmembrane helix</keyword>
<dbReference type="RefSeq" id="WP_264323374.1">
    <property type="nucleotide sequence ID" value="NZ_JADEXQ010000004.1"/>
</dbReference>
<name>A0A928Z2N3_9CYAN</name>
<gene>
    <name evidence="2" type="ORF">IQ266_02110</name>
</gene>
<dbReference type="Proteomes" id="UP000625316">
    <property type="component" value="Unassembled WGS sequence"/>
</dbReference>
<feature type="transmembrane region" description="Helical" evidence="1">
    <location>
        <begin position="12"/>
        <end position="31"/>
    </location>
</feature>
<keyword evidence="3" id="KW-1185">Reference proteome</keyword>
<proteinExistence type="predicted"/>
<reference evidence="2" key="1">
    <citation type="submission" date="2020-10" db="EMBL/GenBank/DDBJ databases">
        <authorList>
            <person name="Castelo-Branco R."/>
            <person name="Eusebio N."/>
            <person name="Adriana R."/>
            <person name="Vieira A."/>
            <person name="Brugerolle De Fraissinette N."/>
            <person name="Rezende De Castro R."/>
            <person name="Schneider M.P."/>
            <person name="Vasconcelos V."/>
            <person name="Leao P.N."/>
        </authorList>
    </citation>
    <scope>NUCLEOTIDE SEQUENCE</scope>
    <source>
        <strain evidence="2">LEGE 11480</strain>
    </source>
</reference>
<feature type="transmembrane region" description="Helical" evidence="1">
    <location>
        <begin position="37"/>
        <end position="58"/>
    </location>
</feature>
<organism evidence="2 3">
    <name type="scientific">Romeriopsis navalis LEGE 11480</name>
    <dbReference type="NCBI Taxonomy" id="2777977"/>
    <lineage>
        <taxon>Bacteria</taxon>
        <taxon>Bacillati</taxon>
        <taxon>Cyanobacteriota</taxon>
        <taxon>Cyanophyceae</taxon>
        <taxon>Leptolyngbyales</taxon>
        <taxon>Leptolyngbyaceae</taxon>
        <taxon>Romeriopsis</taxon>
        <taxon>Romeriopsis navalis</taxon>
    </lineage>
</organism>
<dbReference type="InterPro" id="IPR008470">
    <property type="entry name" value="Uncharacterised_Ycf33"/>
</dbReference>
<keyword evidence="1" id="KW-0812">Transmembrane</keyword>
<protein>
    <submittedName>
        <fullName evidence="2">DUF751 family protein</fullName>
    </submittedName>
</protein>
<sequence length="64" mass="6991">MQDLWNTISKYPKFLISVILGVFFNLAQPIVPLLKNPITAIALIGALVGAFLCTTFILRGMLAV</sequence>
<evidence type="ECO:0000313" key="2">
    <source>
        <dbReference type="EMBL" id="MBE9028550.1"/>
    </source>
</evidence>
<dbReference type="EMBL" id="JADEXQ010000004">
    <property type="protein sequence ID" value="MBE9028550.1"/>
    <property type="molecule type" value="Genomic_DNA"/>
</dbReference>
<dbReference type="PANTHER" id="PTHR36049">
    <property type="entry name" value="TRANSMEMBRANE PROTEIN"/>
    <property type="match status" value="1"/>
</dbReference>
<accession>A0A928Z2N3</accession>
<dbReference type="Pfam" id="PF05421">
    <property type="entry name" value="DUF751"/>
    <property type="match status" value="1"/>
</dbReference>
<evidence type="ECO:0000313" key="3">
    <source>
        <dbReference type="Proteomes" id="UP000625316"/>
    </source>
</evidence>
<comment type="caution">
    <text evidence="2">The sequence shown here is derived from an EMBL/GenBank/DDBJ whole genome shotgun (WGS) entry which is preliminary data.</text>
</comment>